<name>A0A246JKL4_9BURK</name>
<dbReference type="EMBL" id="NIOF01000001">
    <property type="protein sequence ID" value="OWQ93194.1"/>
    <property type="molecule type" value="Genomic_DNA"/>
</dbReference>
<dbReference type="OrthoDB" id="9155283at2"/>
<organism evidence="2 3">
    <name type="scientific">Roseateles aquatilis</name>
    <dbReference type="NCBI Taxonomy" id="431061"/>
    <lineage>
        <taxon>Bacteria</taxon>
        <taxon>Pseudomonadati</taxon>
        <taxon>Pseudomonadota</taxon>
        <taxon>Betaproteobacteria</taxon>
        <taxon>Burkholderiales</taxon>
        <taxon>Sphaerotilaceae</taxon>
        <taxon>Roseateles</taxon>
    </lineage>
</organism>
<gene>
    <name evidence="2" type="ORF">CDN99_01475</name>
</gene>
<evidence type="ECO:0000256" key="1">
    <source>
        <dbReference type="SAM" id="MobiDB-lite"/>
    </source>
</evidence>
<dbReference type="RefSeq" id="WP_088382343.1">
    <property type="nucleotide sequence ID" value="NZ_NIOF01000001.1"/>
</dbReference>
<proteinExistence type="predicted"/>
<feature type="region of interest" description="Disordered" evidence="1">
    <location>
        <begin position="1"/>
        <end position="71"/>
    </location>
</feature>
<dbReference type="Proteomes" id="UP000197468">
    <property type="component" value="Unassembled WGS sequence"/>
</dbReference>
<sequence>MNTSRTRQDFPPGLLGGLEHDDTDHRVGETGQTGPESPGDVDRSHSGHPGRQGGRPVPGKDDDVKPQPPKR</sequence>
<reference evidence="2 3" key="1">
    <citation type="journal article" date="2008" name="Int. J. Syst. Evol. Microbiol.">
        <title>Description of Roseateles aquatilis sp. nov. and Roseateles terrae sp. nov., in the class Betaproteobacteria, and emended description of the genus Roseateles.</title>
        <authorList>
            <person name="Gomila M."/>
            <person name="Bowien B."/>
            <person name="Falsen E."/>
            <person name="Moore E.R."/>
            <person name="Lalucat J."/>
        </authorList>
    </citation>
    <scope>NUCLEOTIDE SEQUENCE [LARGE SCALE GENOMIC DNA]</scope>
    <source>
        <strain evidence="2 3">CCUG 48205</strain>
    </source>
</reference>
<feature type="compositionally biased region" description="Basic and acidic residues" evidence="1">
    <location>
        <begin position="18"/>
        <end position="28"/>
    </location>
</feature>
<accession>A0A246JKL4</accession>
<keyword evidence="3" id="KW-1185">Reference proteome</keyword>
<evidence type="ECO:0000313" key="2">
    <source>
        <dbReference type="EMBL" id="OWQ93194.1"/>
    </source>
</evidence>
<protein>
    <submittedName>
        <fullName evidence="2">Uncharacterized protein</fullName>
    </submittedName>
</protein>
<comment type="caution">
    <text evidence="2">The sequence shown here is derived from an EMBL/GenBank/DDBJ whole genome shotgun (WGS) entry which is preliminary data.</text>
</comment>
<evidence type="ECO:0000313" key="3">
    <source>
        <dbReference type="Proteomes" id="UP000197468"/>
    </source>
</evidence>
<dbReference type="AlphaFoldDB" id="A0A246JKL4"/>